<name>A0A8T3C4N7_DENNO</name>
<dbReference type="GO" id="GO:0005886">
    <property type="term" value="C:plasma membrane"/>
    <property type="evidence" value="ECO:0007669"/>
    <property type="project" value="UniProtKB-SubCell"/>
</dbReference>
<dbReference type="Gene3D" id="1.20.1280.290">
    <property type="match status" value="2"/>
</dbReference>
<feature type="transmembrane region" description="Helical" evidence="11">
    <location>
        <begin position="106"/>
        <end position="126"/>
    </location>
</feature>
<comment type="caution">
    <text evidence="12">The sequence shown here is derived from an EMBL/GenBank/DDBJ whole genome shotgun (WGS) entry which is preliminary data.</text>
</comment>
<evidence type="ECO:0000313" key="12">
    <source>
        <dbReference type="EMBL" id="KAI0528826.1"/>
    </source>
</evidence>
<keyword evidence="4" id="KW-1003">Cell membrane</keyword>
<accession>A0A8T3C4N7</accession>
<keyword evidence="13" id="KW-1185">Reference proteome</keyword>
<dbReference type="InterPro" id="IPR047664">
    <property type="entry name" value="SWEET"/>
</dbReference>
<dbReference type="Proteomes" id="UP000829196">
    <property type="component" value="Unassembled WGS sequence"/>
</dbReference>
<feature type="transmembrane region" description="Helical" evidence="11">
    <location>
        <begin position="49"/>
        <end position="66"/>
    </location>
</feature>
<gene>
    <name evidence="12" type="ORF">KFK09_001369</name>
</gene>
<feature type="transmembrane region" description="Helical" evidence="11">
    <location>
        <begin position="165"/>
        <end position="187"/>
    </location>
</feature>
<evidence type="ECO:0000256" key="9">
    <source>
        <dbReference type="ARBA" id="ARBA00023136"/>
    </source>
</evidence>
<evidence type="ECO:0000256" key="1">
    <source>
        <dbReference type="ARBA" id="ARBA00004651"/>
    </source>
</evidence>
<keyword evidence="5 11" id="KW-0762">Sugar transport</keyword>
<dbReference type="InterPro" id="IPR004316">
    <property type="entry name" value="SWEET_rpt"/>
</dbReference>
<evidence type="ECO:0000256" key="6">
    <source>
        <dbReference type="ARBA" id="ARBA00022692"/>
    </source>
</evidence>
<feature type="transmembrane region" description="Helical" evidence="11">
    <location>
        <begin position="193"/>
        <end position="214"/>
    </location>
</feature>
<evidence type="ECO:0000256" key="4">
    <source>
        <dbReference type="ARBA" id="ARBA00022475"/>
    </source>
</evidence>
<comment type="similarity">
    <text evidence="2 11">Belongs to the SWEET sugar transporter family.</text>
</comment>
<proteinExistence type="inferred from homology"/>
<comment type="subcellular location">
    <subcellularLocation>
        <location evidence="1 11">Cell membrane</location>
        <topology evidence="1 11">Multi-pass membrane protein</topology>
    </subcellularLocation>
</comment>
<dbReference type="FunFam" id="1.20.1280.290:FF:000003">
    <property type="entry name" value="Bidirectional sugar transporter SWEET"/>
    <property type="match status" value="1"/>
</dbReference>
<evidence type="ECO:0000256" key="5">
    <source>
        <dbReference type="ARBA" id="ARBA00022597"/>
    </source>
</evidence>
<dbReference type="OrthoDB" id="409725at2759"/>
<feature type="transmembrane region" description="Helical" evidence="11">
    <location>
        <begin position="132"/>
        <end position="153"/>
    </location>
</feature>
<evidence type="ECO:0000256" key="2">
    <source>
        <dbReference type="ARBA" id="ARBA00007809"/>
    </source>
</evidence>
<keyword evidence="6 11" id="KW-0812">Transmembrane</keyword>
<dbReference type="EMBL" id="JAGYWB010000002">
    <property type="protein sequence ID" value="KAI0528826.1"/>
    <property type="molecule type" value="Genomic_DNA"/>
</dbReference>
<feature type="transmembrane region" description="Helical" evidence="11">
    <location>
        <begin position="72"/>
        <end position="94"/>
    </location>
</feature>
<evidence type="ECO:0000256" key="8">
    <source>
        <dbReference type="ARBA" id="ARBA00022989"/>
    </source>
</evidence>
<evidence type="ECO:0000313" key="13">
    <source>
        <dbReference type="Proteomes" id="UP000829196"/>
    </source>
</evidence>
<dbReference type="FunFam" id="1.20.1280.290:FF:000001">
    <property type="entry name" value="Bidirectional sugar transporter SWEET"/>
    <property type="match status" value="1"/>
</dbReference>
<keyword evidence="8 11" id="KW-1133">Transmembrane helix</keyword>
<evidence type="ECO:0000256" key="11">
    <source>
        <dbReference type="RuleBase" id="RU910715"/>
    </source>
</evidence>
<dbReference type="PANTHER" id="PTHR10791:SF22">
    <property type="entry name" value="BIDIRECTIONAL SUGAR TRANSPORTER SWEET11"/>
    <property type="match status" value="1"/>
</dbReference>
<dbReference type="PANTHER" id="PTHR10791">
    <property type="entry name" value="RAG1-ACTIVATING PROTEIN 1"/>
    <property type="match status" value="1"/>
</dbReference>
<dbReference type="GO" id="GO:0051119">
    <property type="term" value="F:sugar transmembrane transporter activity"/>
    <property type="evidence" value="ECO:0007669"/>
    <property type="project" value="InterPro"/>
</dbReference>
<dbReference type="SMR" id="A0A8T3C4N7"/>
<keyword evidence="7" id="KW-0677">Repeat</keyword>
<reference evidence="12" key="1">
    <citation type="journal article" date="2022" name="Front. Genet.">
        <title>Chromosome-Scale Assembly of the Dendrobium nobile Genome Provides Insights Into the Molecular Mechanism of the Biosynthesis of the Medicinal Active Ingredient of Dendrobium.</title>
        <authorList>
            <person name="Xu Q."/>
            <person name="Niu S.-C."/>
            <person name="Li K.-L."/>
            <person name="Zheng P.-J."/>
            <person name="Zhang X.-J."/>
            <person name="Jia Y."/>
            <person name="Liu Y."/>
            <person name="Niu Y.-X."/>
            <person name="Yu L.-H."/>
            <person name="Chen D.-F."/>
            <person name="Zhang G.-Q."/>
        </authorList>
    </citation>
    <scope>NUCLEOTIDE SEQUENCE</scope>
    <source>
        <tissue evidence="12">Leaf</tissue>
    </source>
</reference>
<keyword evidence="9 11" id="KW-0472">Membrane</keyword>
<protein>
    <recommendedName>
        <fullName evidence="11">Bidirectional sugar transporter SWEET</fullName>
    </recommendedName>
</protein>
<evidence type="ECO:0000256" key="10">
    <source>
        <dbReference type="ARBA" id="ARBA00037238"/>
    </source>
</evidence>
<dbReference type="AlphaFoldDB" id="A0A8T3C4N7"/>
<sequence length="261" mass="30000">MAWVSVDHSWVITFGILGNVISLMVFLSPLPIFYRILQKKSTEEFKSEPYIIALFSAMLWLYYAFIKTNELLLIIVNSIGCIIEIFYITIFLIFAARKARIYTAKLILILIVGVFPMIVLITLLLFRGSSRLQVLGWICVAFAVCVFAAPLSSMKRVIQTKSVEFMPFNLSLFLTLRGISWLFYGLLSNDIFLLLPNILGVTFGFLQLLLYFIYRGKEEVHKDRRVDKVGPEVDINMIVEECFSDKKQDHNSSELRAEQIV</sequence>
<organism evidence="12 13">
    <name type="scientific">Dendrobium nobile</name>
    <name type="common">Orchid</name>
    <dbReference type="NCBI Taxonomy" id="94219"/>
    <lineage>
        <taxon>Eukaryota</taxon>
        <taxon>Viridiplantae</taxon>
        <taxon>Streptophyta</taxon>
        <taxon>Embryophyta</taxon>
        <taxon>Tracheophyta</taxon>
        <taxon>Spermatophyta</taxon>
        <taxon>Magnoliopsida</taxon>
        <taxon>Liliopsida</taxon>
        <taxon>Asparagales</taxon>
        <taxon>Orchidaceae</taxon>
        <taxon>Epidendroideae</taxon>
        <taxon>Malaxideae</taxon>
        <taxon>Dendrobiinae</taxon>
        <taxon>Dendrobium</taxon>
    </lineage>
</organism>
<dbReference type="Pfam" id="PF03083">
    <property type="entry name" value="MtN3_slv"/>
    <property type="match status" value="2"/>
</dbReference>
<comment type="function">
    <text evidence="10">Mediates both low-affinity uptake and efflux of sugar across the plasma membrane.</text>
</comment>
<comment type="function">
    <text evidence="11">Mediates both low-affinity uptake and efflux of sugar across the membrane.</text>
</comment>
<evidence type="ECO:0000256" key="3">
    <source>
        <dbReference type="ARBA" id="ARBA00022448"/>
    </source>
</evidence>
<keyword evidence="3 11" id="KW-0813">Transport</keyword>
<evidence type="ECO:0000256" key="7">
    <source>
        <dbReference type="ARBA" id="ARBA00022737"/>
    </source>
</evidence>
<feature type="transmembrane region" description="Helical" evidence="11">
    <location>
        <begin position="12"/>
        <end position="37"/>
    </location>
</feature>